<organism evidence="1 2">
    <name type="scientific">Vermiconidia calcicola</name>
    <dbReference type="NCBI Taxonomy" id="1690605"/>
    <lineage>
        <taxon>Eukaryota</taxon>
        <taxon>Fungi</taxon>
        <taxon>Dikarya</taxon>
        <taxon>Ascomycota</taxon>
        <taxon>Pezizomycotina</taxon>
        <taxon>Dothideomycetes</taxon>
        <taxon>Dothideomycetidae</taxon>
        <taxon>Mycosphaerellales</taxon>
        <taxon>Extremaceae</taxon>
        <taxon>Vermiconidia</taxon>
    </lineage>
</organism>
<evidence type="ECO:0000313" key="1">
    <source>
        <dbReference type="EMBL" id="KAK3699730.1"/>
    </source>
</evidence>
<name>A0ACC3MN75_9PEZI</name>
<comment type="caution">
    <text evidence="1">The sequence shown here is derived from an EMBL/GenBank/DDBJ whole genome shotgun (WGS) entry which is preliminary data.</text>
</comment>
<proteinExistence type="predicted"/>
<dbReference type="Proteomes" id="UP001281147">
    <property type="component" value="Unassembled WGS sequence"/>
</dbReference>
<dbReference type="EMBL" id="JAUTXU010000194">
    <property type="protein sequence ID" value="KAK3699730.1"/>
    <property type="molecule type" value="Genomic_DNA"/>
</dbReference>
<accession>A0ACC3MN75</accession>
<sequence>MPRHDIEQGIRRFLSYHLTNNKSGYDLYFHLEGEPCEVRRPLSKLFTTFRPSWFNGRKVPVHCIKGDRSAVAPAKTKLAVRKASQELPSTSLDVRLRLSHIKTTEKEPYTALTIISTPSEQAGDEACATKKRGQETKKKKAEEDAEPEPQSEHGERKEKVMTNDSQNNASLTIWTKTSNSSLRLKTQRAYWYTPLGSFSLSGGNRPLTLEGPEFGLEFVSDFFGDPGAPDRAINVRVDLDLAARFEESDCMRLRKGDSAHVRSEIAPKLRANSQQPYRAVADTQVMVLDKEGRILERSLLSPDFDAWEYGYVRLGTVYHTGLEETNNGRPTRRSSGNSVPPNFGLGSVGADTDHTVNNTDLREGSVSCTKTLLGYYFKDYTSVHPWLMLIEVQAWDFGDYCIGDPITCDQDHIFSEYDSYLTHYAGVRSMEELQKRVQRHILCGKGEPGSGIPFMPFYTHNSYDPAAYGLGVEGVSVHVVVRFVDKFTVLQKQSGKQPRLVLSWCAQYVFDQEEASYDITRITRLIVEDLRRPPSNNAGDHSHDGTRINSHTLLLKEPLKNLWTLQLWAMAQPQHLKKLYKLPVGRPDNMGCLGQFLDPRKVRLGDHRLYMEAHVVPSLKKA</sequence>
<gene>
    <name evidence="1" type="ORF">LTR37_016335</name>
</gene>
<evidence type="ECO:0000313" key="2">
    <source>
        <dbReference type="Proteomes" id="UP001281147"/>
    </source>
</evidence>
<keyword evidence="2" id="KW-1185">Reference proteome</keyword>
<reference evidence="1" key="1">
    <citation type="submission" date="2023-07" db="EMBL/GenBank/DDBJ databases">
        <title>Black Yeasts Isolated from many extreme environments.</title>
        <authorList>
            <person name="Coleine C."/>
            <person name="Stajich J.E."/>
            <person name="Selbmann L."/>
        </authorList>
    </citation>
    <scope>NUCLEOTIDE SEQUENCE</scope>
    <source>
        <strain evidence="1">CCFEE 5714</strain>
    </source>
</reference>
<protein>
    <submittedName>
        <fullName evidence="1">Uncharacterized protein</fullName>
    </submittedName>
</protein>